<comment type="caution">
    <text evidence="3">The sequence shown here is derived from an EMBL/GenBank/DDBJ whole genome shotgun (WGS) entry which is preliminary data.</text>
</comment>
<evidence type="ECO:0000256" key="2">
    <source>
        <dbReference type="SAM" id="MobiDB-lite"/>
    </source>
</evidence>
<dbReference type="Proteomes" id="UP001454036">
    <property type="component" value="Unassembled WGS sequence"/>
</dbReference>
<feature type="coiled-coil region" evidence="1">
    <location>
        <begin position="158"/>
        <end position="185"/>
    </location>
</feature>
<dbReference type="EMBL" id="BAABME010002191">
    <property type="protein sequence ID" value="GAA0153498.1"/>
    <property type="molecule type" value="Genomic_DNA"/>
</dbReference>
<dbReference type="AlphaFoldDB" id="A0AAV3PTF0"/>
<keyword evidence="4" id="KW-1185">Reference proteome</keyword>
<feature type="compositionally biased region" description="Basic and acidic residues" evidence="2">
    <location>
        <begin position="25"/>
        <end position="34"/>
    </location>
</feature>
<name>A0AAV3PTF0_LITER</name>
<evidence type="ECO:0000313" key="4">
    <source>
        <dbReference type="Proteomes" id="UP001454036"/>
    </source>
</evidence>
<accession>A0AAV3PTF0</accession>
<sequence length="207" mass="23810">MGPVPQPSICPQAPVVELDSSTTISDHHEERDSLPVDTNIPPHASMTESQMRPRSLLLLLKSQFARERERLLQRRSMFLHMMDDTWRSLLLPPWNTRRFHFHAVKPLLNKKVVARYAPLKDPFIAFAQSAKHMNETLNDTYVLAKLADRLTHENHNVTKKLRAECERLSKAAEKSDQKLEATLAEVKRVKDASIEAEKSWVAEKVNM</sequence>
<protein>
    <submittedName>
        <fullName evidence="3">Uncharacterized protein</fullName>
    </submittedName>
</protein>
<evidence type="ECO:0000256" key="1">
    <source>
        <dbReference type="SAM" id="Coils"/>
    </source>
</evidence>
<organism evidence="3 4">
    <name type="scientific">Lithospermum erythrorhizon</name>
    <name type="common">Purple gromwell</name>
    <name type="synonym">Lithospermum officinale var. erythrorhizon</name>
    <dbReference type="NCBI Taxonomy" id="34254"/>
    <lineage>
        <taxon>Eukaryota</taxon>
        <taxon>Viridiplantae</taxon>
        <taxon>Streptophyta</taxon>
        <taxon>Embryophyta</taxon>
        <taxon>Tracheophyta</taxon>
        <taxon>Spermatophyta</taxon>
        <taxon>Magnoliopsida</taxon>
        <taxon>eudicotyledons</taxon>
        <taxon>Gunneridae</taxon>
        <taxon>Pentapetalae</taxon>
        <taxon>asterids</taxon>
        <taxon>lamiids</taxon>
        <taxon>Boraginales</taxon>
        <taxon>Boraginaceae</taxon>
        <taxon>Boraginoideae</taxon>
        <taxon>Lithospermeae</taxon>
        <taxon>Lithospermum</taxon>
    </lineage>
</organism>
<proteinExistence type="predicted"/>
<evidence type="ECO:0000313" key="3">
    <source>
        <dbReference type="EMBL" id="GAA0153498.1"/>
    </source>
</evidence>
<gene>
    <name evidence="3" type="ORF">LIER_11721</name>
</gene>
<feature type="region of interest" description="Disordered" evidence="2">
    <location>
        <begin position="21"/>
        <end position="49"/>
    </location>
</feature>
<keyword evidence="1" id="KW-0175">Coiled coil</keyword>
<reference evidence="3 4" key="1">
    <citation type="submission" date="2024-01" db="EMBL/GenBank/DDBJ databases">
        <title>The complete chloroplast genome sequence of Lithospermum erythrorhizon: insights into the phylogenetic relationship among Boraginaceae species and the maternal lineages of purple gromwells.</title>
        <authorList>
            <person name="Okada T."/>
            <person name="Watanabe K."/>
        </authorList>
    </citation>
    <scope>NUCLEOTIDE SEQUENCE [LARGE SCALE GENOMIC DNA]</scope>
</reference>